<dbReference type="RefSeq" id="WP_133444496.1">
    <property type="nucleotide sequence ID" value="NZ_SCWB01000019.1"/>
</dbReference>
<dbReference type="EMBL" id="SCWB01000019">
    <property type="protein sequence ID" value="TDM06990.1"/>
    <property type="molecule type" value="Genomic_DNA"/>
</dbReference>
<sequence>MDIMTPDKVRENFYEVLKQVNNTYQPIIINGTKKEDSAVIVSLDYWNSIQETMYLETSGTLKTVRMREKDGSGFTNVDNIDWNIL</sequence>
<evidence type="ECO:0000313" key="4">
    <source>
        <dbReference type="Proteomes" id="UP000294802"/>
    </source>
</evidence>
<evidence type="ECO:0000313" key="3">
    <source>
        <dbReference type="EMBL" id="TDM06990.1"/>
    </source>
</evidence>
<dbReference type="OrthoDB" id="2427986at2"/>
<dbReference type="AlphaFoldDB" id="A0A4R6BSC6"/>
<accession>A0A4R6BSC6</accession>
<dbReference type="InterPro" id="IPR036165">
    <property type="entry name" value="YefM-like_sf"/>
</dbReference>
<reference evidence="3 4" key="1">
    <citation type="submission" date="2019-01" db="EMBL/GenBank/DDBJ databases">
        <title>Draft genome sequences of the type strains of six Macrococcus species.</title>
        <authorList>
            <person name="Mazhar S."/>
            <person name="Altermann E."/>
            <person name="Hill C."/>
            <person name="Mcauliffe O."/>
        </authorList>
    </citation>
    <scope>NUCLEOTIDE SEQUENCE [LARGE SCALE GENOMIC DNA]</scope>
    <source>
        <strain evidence="3 4">CCM4815</strain>
    </source>
</reference>
<evidence type="ECO:0000256" key="2">
    <source>
        <dbReference type="RuleBase" id="RU362080"/>
    </source>
</evidence>
<keyword evidence="4" id="KW-1185">Reference proteome</keyword>
<gene>
    <name evidence="3" type="ORF">ERX29_09775</name>
</gene>
<dbReference type="InterPro" id="IPR006442">
    <property type="entry name" value="Antitoxin_Phd/YefM"/>
</dbReference>
<evidence type="ECO:0000256" key="1">
    <source>
        <dbReference type="ARBA" id="ARBA00009981"/>
    </source>
</evidence>
<dbReference type="Proteomes" id="UP000294802">
    <property type="component" value="Unassembled WGS sequence"/>
</dbReference>
<dbReference type="NCBIfam" id="TIGR01552">
    <property type="entry name" value="phd_fam"/>
    <property type="match status" value="1"/>
</dbReference>
<dbReference type="Pfam" id="PF02604">
    <property type="entry name" value="PhdYeFM_antitox"/>
    <property type="match status" value="1"/>
</dbReference>
<organism evidence="3 4">
    <name type="scientific">Macrococcus lamae</name>
    <dbReference type="NCBI Taxonomy" id="198484"/>
    <lineage>
        <taxon>Bacteria</taxon>
        <taxon>Bacillati</taxon>
        <taxon>Bacillota</taxon>
        <taxon>Bacilli</taxon>
        <taxon>Bacillales</taxon>
        <taxon>Staphylococcaceae</taxon>
        <taxon>Macrococcus</taxon>
    </lineage>
</organism>
<comment type="function">
    <text evidence="2">Antitoxin component of a type II toxin-antitoxin (TA) system.</text>
</comment>
<name>A0A4R6BSC6_9STAP</name>
<comment type="similarity">
    <text evidence="1 2">Belongs to the phD/YefM antitoxin family.</text>
</comment>
<dbReference type="SUPFAM" id="SSF143120">
    <property type="entry name" value="YefM-like"/>
    <property type="match status" value="1"/>
</dbReference>
<proteinExistence type="inferred from homology"/>
<protein>
    <recommendedName>
        <fullName evidence="2">Antitoxin</fullName>
    </recommendedName>
</protein>
<dbReference type="Gene3D" id="3.40.1620.10">
    <property type="entry name" value="YefM-like domain"/>
    <property type="match status" value="1"/>
</dbReference>
<comment type="caution">
    <text evidence="3">The sequence shown here is derived from an EMBL/GenBank/DDBJ whole genome shotgun (WGS) entry which is preliminary data.</text>
</comment>